<proteinExistence type="predicted"/>
<feature type="transmembrane region" description="Helical" evidence="1">
    <location>
        <begin position="45"/>
        <end position="62"/>
    </location>
</feature>
<name>A0ABW5TXP9_9RHOB</name>
<keyword evidence="1" id="KW-0472">Membrane</keyword>
<reference evidence="3" key="1">
    <citation type="journal article" date="2019" name="Int. J. Syst. Evol. Microbiol.">
        <title>The Global Catalogue of Microorganisms (GCM) 10K type strain sequencing project: providing services to taxonomists for standard genome sequencing and annotation.</title>
        <authorList>
            <consortium name="The Broad Institute Genomics Platform"/>
            <consortium name="The Broad Institute Genome Sequencing Center for Infectious Disease"/>
            <person name="Wu L."/>
            <person name="Ma J."/>
        </authorList>
    </citation>
    <scope>NUCLEOTIDE SEQUENCE [LARGE SCALE GENOMIC DNA]</scope>
    <source>
        <strain evidence="3">TISTR 2562</strain>
    </source>
</reference>
<dbReference type="RefSeq" id="WP_386371122.1">
    <property type="nucleotide sequence ID" value="NZ_JBHUMP010000002.1"/>
</dbReference>
<protein>
    <recommendedName>
        <fullName evidence="4">DUF2244 domain-containing protein</fullName>
    </recommendedName>
</protein>
<evidence type="ECO:0000313" key="2">
    <source>
        <dbReference type="EMBL" id="MFD2738408.1"/>
    </source>
</evidence>
<evidence type="ECO:0000313" key="3">
    <source>
        <dbReference type="Proteomes" id="UP001597474"/>
    </source>
</evidence>
<dbReference type="Proteomes" id="UP001597474">
    <property type="component" value="Unassembled WGS sequence"/>
</dbReference>
<keyword evidence="1" id="KW-1133">Transmembrane helix</keyword>
<evidence type="ECO:0008006" key="4">
    <source>
        <dbReference type="Google" id="ProtNLM"/>
    </source>
</evidence>
<feature type="transmembrane region" description="Helical" evidence="1">
    <location>
        <begin position="21"/>
        <end position="39"/>
    </location>
</feature>
<accession>A0ABW5TXP9</accession>
<evidence type="ECO:0000256" key="1">
    <source>
        <dbReference type="SAM" id="Phobius"/>
    </source>
</evidence>
<keyword evidence="1" id="KW-0812">Transmembrane</keyword>
<keyword evidence="3" id="KW-1185">Reference proteome</keyword>
<organism evidence="2 3">
    <name type="scientific">Sulfitobacter aestuarii</name>
    <dbReference type="NCBI Taxonomy" id="2161676"/>
    <lineage>
        <taxon>Bacteria</taxon>
        <taxon>Pseudomonadati</taxon>
        <taxon>Pseudomonadota</taxon>
        <taxon>Alphaproteobacteria</taxon>
        <taxon>Rhodobacterales</taxon>
        <taxon>Roseobacteraceae</taxon>
        <taxon>Sulfitobacter</taxon>
    </lineage>
</organism>
<gene>
    <name evidence="2" type="ORF">ACFSUD_02385</name>
</gene>
<comment type="caution">
    <text evidence="2">The sequence shown here is derived from an EMBL/GenBank/DDBJ whole genome shotgun (WGS) entry which is preliminary data.</text>
</comment>
<sequence>MRSGEDDEVLARLTASKGRRFIGFAALVLLGAMILYLALTGTVGAGWRMVLLAFGLAALWAGERMRRATASGVELTAHVLRDADGTLIARIEEIVRLDRGAFAFKPSNGFLLRTRQPAPRRWRPGLWWRVGRRIGIGGMTPGDQTKVMAELIAEMLARR</sequence>
<dbReference type="EMBL" id="JBHUMP010000002">
    <property type="protein sequence ID" value="MFD2738408.1"/>
    <property type="molecule type" value="Genomic_DNA"/>
</dbReference>